<evidence type="ECO:0000313" key="3">
    <source>
        <dbReference type="EMBL" id="GJM63165.1"/>
    </source>
</evidence>
<dbReference type="GO" id="GO:0005886">
    <property type="term" value="C:plasma membrane"/>
    <property type="evidence" value="ECO:0007669"/>
    <property type="project" value="UniProtKB-SubCell"/>
</dbReference>
<dbReference type="GO" id="GO:0015562">
    <property type="term" value="F:efflux transmembrane transporter activity"/>
    <property type="evidence" value="ECO:0007669"/>
    <property type="project" value="InterPro"/>
</dbReference>
<dbReference type="PANTHER" id="PTHR30203">
    <property type="entry name" value="OUTER MEMBRANE CATION EFFLUX PROTEIN"/>
    <property type="match status" value="1"/>
</dbReference>
<comment type="subcellular location">
    <subcellularLocation>
        <location evidence="2">Cell membrane</location>
        <topology evidence="2">Lipid-anchor</topology>
    </subcellularLocation>
</comment>
<organism evidence="3 4">
    <name type="scientific">Persicobacter diffluens</name>
    <dbReference type="NCBI Taxonomy" id="981"/>
    <lineage>
        <taxon>Bacteria</taxon>
        <taxon>Pseudomonadati</taxon>
        <taxon>Bacteroidota</taxon>
        <taxon>Cytophagia</taxon>
        <taxon>Cytophagales</taxon>
        <taxon>Persicobacteraceae</taxon>
        <taxon>Persicobacter</taxon>
    </lineage>
</organism>
<dbReference type="AlphaFoldDB" id="A0AAN4W286"/>
<gene>
    <name evidence="3" type="ORF">PEDI_37170</name>
</gene>
<keyword evidence="2" id="KW-0472">Membrane</keyword>
<sequence>MNSKQHFWWMPFLVVLLVQSCKMGPNYSRPEVDVQVDWDSLAVEEDLLSDLKWWDLYQDTILGNYIKQALTDNFDVRKSVARLKEVKAFRRIESSNLYPTINGNAYAEGEASGASPNKLDEEYQVSAQLAWEVDLWGKLRRGVEAANADYIASYEAYRALMLSTVAEVATVYFNLQDVQNRLRITRRTLVARQEALRIAELRFKGGLVSEIEFQQASVELAQTKALLPGLERRVRLSMNELSVLLGRPPAELEMGIALENQPVIPSIPLGLSSLLLERRPDIRLVEQNLVAANAEIGIAKANFYPSFVITGELGYQSSSLSNFVGNGFNYWDYLGDLITPIFTAGRNKANLEATRARYEQRLYDYQSVVLTGLQEVSDGLISFQKAREQRQAQAELVKASEEYFRLAQLQYLNGIVNYLDVLDAQRRLFDAEISESAAIRDQLVSMVFLYKALGGGWDPESMQPEIVPKEMQEQ</sequence>
<keyword evidence="2" id="KW-0449">Lipoprotein</keyword>
<dbReference type="PANTHER" id="PTHR30203:SF33">
    <property type="entry name" value="BLR4455 PROTEIN"/>
    <property type="match status" value="1"/>
</dbReference>
<dbReference type="InterPro" id="IPR010131">
    <property type="entry name" value="MdtP/NodT-like"/>
</dbReference>
<dbReference type="Gene3D" id="1.20.1600.10">
    <property type="entry name" value="Outer membrane efflux proteins (OEP)"/>
    <property type="match status" value="1"/>
</dbReference>
<keyword evidence="2" id="KW-0812">Transmembrane</keyword>
<dbReference type="Gene3D" id="2.20.200.10">
    <property type="entry name" value="Outer membrane efflux proteins (OEP)"/>
    <property type="match status" value="1"/>
</dbReference>
<name>A0AAN4W286_9BACT</name>
<proteinExistence type="inferred from homology"/>
<evidence type="ECO:0000313" key="4">
    <source>
        <dbReference type="Proteomes" id="UP001310022"/>
    </source>
</evidence>
<accession>A0AAN4W286</accession>
<keyword evidence="4" id="KW-1185">Reference proteome</keyword>
<comment type="caution">
    <text evidence="3">The sequence shown here is derived from an EMBL/GenBank/DDBJ whole genome shotgun (WGS) entry which is preliminary data.</text>
</comment>
<dbReference type="Proteomes" id="UP001310022">
    <property type="component" value="Unassembled WGS sequence"/>
</dbReference>
<dbReference type="PROSITE" id="PS51257">
    <property type="entry name" value="PROKAR_LIPOPROTEIN"/>
    <property type="match status" value="1"/>
</dbReference>
<dbReference type="EMBL" id="BQKE01000002">
    <property type="protein sequence ID" value="GJM63165.1"/>
    <property type="molecule type" value="Genomic_DNA"/>
</dbReference>
<evidence type="ECO:0000256" key="2">
    <source>
        <dbReference type="RuleBase" id="RU362097"/>
    </source>
</evidence>
<dbReference type="NCBIfam" id="TIGR01845">
    <property type="entry name" value="outer_NodT"/>
    <property type="match status" value="1"/>
</dbReference>
<dbReference type="SUPFAM" id="SSF56954">
    <property type="entry name" value="Outer membrane efflux proteins (OEP)"/>
    <property type="match status" value="1"/>
</dbReference>
<dbReference type="InterPro" id="IPR003423">
    <property type="entry name" value="OMP_efflux"/>
</dbReference>
<evidence type="ECO:0000256" key="1">
    <source>
        <dbReference type="ARBA" id="ARBA00007613"/>
    </source>
</evidence>
<keyword evidence="2" id="KW-1134">Transmembrane beta strand</keyword>
<keyword evidence="2" id="KW-0564">Palmitate</keyword>
<dbReference type="Pfam" id="PF02321">
    <property type="entry name" value="OEP"/>
    <property type="match status" value="2"/>
</dbReference>
<dbReference type="RefSeq" id="WP_338238369.1">
    <property type="nucleotide sequence ID" value="NZ_BQKE01000002.1"/>
</dbReference>
<reference evidence="3 4" key="1">
    <citation type="submission" date="2021-12" db="EMBL/GenBank/DDBJ databases">
        <title>Genome sequencing of bacteria with rrn-lacking chromosome and rrn-plasmid.</title>
        <authorList>
            <person name="Anda M."/>
            <person name="Iwasaki W."/>
        </authorList>
    </citation>
    <scope>NUCLEOTIDE SEQUENCE [LARGE SCALE GENOMIC DNA]</scope>
    <source>
        <strain evidence="3 4">NBRC 15940</strain>
    </source>
</reference>
<protein>
    <submittedName>
        <fullName evidence="3">Membrane protein</fullName>
    </submittedName>
</protein>
<comment type="similarity">
    <text evidence="1 2">Belongs to the outer membrane factor (OMF) (TC 1.B.17) family.</text>
</comment>